<sequence length="594" mass="68305">MSSRSPLRQPPWLPPPPDDTYYADSKEITKRVLDTIFNNLSKCPDLNFGLLNVGDPDTRSCIRRRLAHLLPHDNYQYTYSQIAMWNALMDSPMALSNRDLQKVVPMKDYQHPLTLSGDIVPNSRGFFVYSWTMSVSEFDIFIEYLQTEERGFYQLIDWCGPIHGGRLTPDYRFTIRYVGSCAMSEWPNGPTENIYSETEDARSGNLAAFLMAILCKFPTVAATYQCHLIQYVTTLMVDKEGLHDLIHSVLIEFFGTPFVLNRHPKNKASKFFTERQSMVTSLNLRFDGAALKGRLDCPPSMFLKLRNHFKRIKDYLDATQSPDATGTNSGVFRFDDAKCAALVGQSMPQYYKGNRPIMIITGQSMHINDYIHGRPFSFSRDPGNQLVSQLLSHIGNRDLREMCVEPFAYYCLAPWPQHENLRDAIEFMWDYFKIVKPPLVGYQGNYLYYYVDEIGEPIRRQMGEHHFIHVSLMEPSRCRYGVEFIDGLACNFMHTSFVNAMLVADKVMQVLDDYEAIDREMDTLARQNSGSTQGSDPVRREQYVGNNSEAVCSLAMRLYEDFASTQAGGEFRRQFVEDTRVLRTEAQELALFIH</sequence>
<dbReference type="AlphaFoldDB" id="A0A7C8N861"/>
<protein>
    <submittedName>
        <fullName evidence="1">Uncharacterized protein</fullName>
    </submittedName>
</protein>
<dbReference type="OrthoDB" id="4765395at2759"/>
<organism evidence="1 2">
    <name type="scientific">Xylaria multiplex</name>
    <dbReference type="NCBI Taxonomy" id="323545"/>
    <lineage>
        <taxon>Eukaryota</taxon>
        <taxon>Fungi</taxon>
        <taxon>Dikarya</taxon>
        <taxon>Ascomycota</taxon>
        <taxon>Pezizomycotina</taxon>
        <taxon>Sordariomycetes</taxon>
        <taxon>Xylariomycetidae</taxon>
        <taxon>Xylariales</taxon>
        <taxon>Xylariaceae</taxon>
        <taxon>Xylaria</taxon>
    </lineage>
</organism>
<gene>
    <name evidence="1" type="ORF">GQX73_g2890</name>
</gene>
<evidence type="ECO:0000313" key="2">
    <source>
        <dbReference type="Proteomes" id="UP000481858"/>
    </source>
</evidence>
<dbReference type="InParanoid" id="A0A7C8N861"/>
<accession>A0A7C8N861</accession>
<reference evidence="1 2" key="1">
    <citation type="submission" date="2019-12" db="EMBL/GenBank/DDBJ databases">
        <title>Draft genome sequence of the ascomycete Xylaria multiplex DSM 110363.</title>
        <authorList>
            <person name="Buettner E."/>
            <person name="Kellner H."/>
        </authorList>
    </citation>
    <scope>NUCLEOTIDE SEQUENCE [LARGE SCALE GENOMIC DNA]</scope>
    <source>
        <strain evidence="1 2">DSM 110363</strain>
    </source>
</reference>
<dbReference type="EMBL" id="WUBL01000020">
    <property type="protein sequence ID" value="KAF2970716.1"/>
    <property type="molecule type" value="Genomic_DNA"/>
</dbReference>
<dbReference type="Proteomes" id="UP000481858">
    <property type="component" value="Unassembled WGS sequence"/>
</dbReference>
<keyword evidence="2" id="KW-1185">Reference proteome</keyword>
<proteinExistence type="predicted"/>
<name>A0A7C8N861_9PEZI</name>
<comment type="caution">
    <text evidence="1">The sequence shown here is derived from an EMBL/GenBank/DDBJ whole genome shotgun (WGS) entry which is preliminary data.</text>
</comment>
<evidence type="ECO:0000313" key="1">
    <source>
        <dbReference type="EMBL" id="KAF2970716.1"/>
    </source>
</evidence>